<evidence type="ECO:0000313" key="6">
    <source>
        <dbReference type="Proteomes" id="UP000002964"/>
    </source>
</evidence>
<keyword evidence="2" id="KW-0547">Nucleotide-binding</keyword>
<sequence>MARRAEVGRFDGDFGRQINTGISHLADRIGLSEIDCQILGFAALLELHRCLAKLSSLAFGELDALWVAKVTATTLGEEPSAVQASLSTRGILCRSGLLCVERKQRSRLHAMFSLMPSLAGALMAGAEEIDALLDRSTPKAPAAGLTLADYPHLRAEVSLARRLLAATRHPGTNLLFHGPPGTGKTQLARALADVLERPLYQVPNEDDDDGPVTGSNRLRSFRLAQNVLARQPRALILFDEVEDVFPDRLGVSLGNSELTKGWMNDTLESNPVPTIWVCNGLSGFDEAYLRRFSQVVEVGLPPQPVRERMIRAHTRSLPVSRAWCQRASRHPHLSPALLRQAVDTLSRAGYRQGGRVESTLETLLNASLGAMGEEILPKPGSADQLRFHLAYLNADHDLKTLVQGVKCDPRARLCLYGPPGTGKSAFGAHLAHHLRRPLLVRRASDLLNPYVGGTEQQLATMFREAETARAVLVLDEADSFLRDRREARASWELTQTNEFLTQLEAFDGLFVASTNLFDALDGAALRRFDLKIRFDYLRPEQSWRLFRETLRQAGGQLSKPEPWRTRLAAMDRLTPGDFAVQLRRNRLTAEPMTPVRLLHHLAAEMALKTDTPARAVGFMANL</sequence>
<dbReference type="Proteomes" id="UP000002964">
    <property type="component" value="Unassembled WGS sequence"/>
</dbReference>
<dbReference type="AlphaFoldDB" id="H8YWG0"/>
<dbReference type="GO" id="GO:0016887">
    <property type="term" value="F:ATP hydrolysis activity"/>
    <property type="evidence" value="ECO:0007669"/>
    <property type="project" value="InterPro"/>
</dbReference>
<accession>H8YWG0</accession>
<dbReference type="InterPro" id="IPR027417">
    <property type="entry name" value="P-loop_NTPase"/>
</dbReference>
<evidence type="ECO:0000313" key="5">
    <source>
        <dbReference type="EMBL" id="EIC22786.1"/>
    </source>
</evidence>
<gene>
    <name evidence="5" type="ORF">Thi970DRAFT_00421</name>
</gene>
<dbReference type="SMART" id="SM00382">
    <property type="entry name" value="AAA"/>
    <property type="match status" value="2"/>
</dbReference>
<dbReference type="Gene3D" id="3.40.50.300">
    <property type="entry name" value="P-loop containing nucleotide triphosphate hydrolases"/>
    <property type="match status" value="2"/>
</dbReference>
<feature type="domain" description="AAA+ ATPase" evidence="4">
    <location>
        <begin position="170"/>
        <end position="302"/>
    </location>
</feature>
<dbReference type="EMBL" id="JH603168">
    <property type="protein sequence ID" value="EIC22786.1"/>
    <property type="molecule type" value="Genomic_DNA"/>
</dbReference>
<reference evidence="6" key="1">
    <citation type="submission" date="2011-06" db="EMBL/GenBank/DDBJ databases">
        <authorList>
            <consortium name="US DOE Joint Genome Institute (JGI-PGF)"/>
            <person name="Lucas S."/>
            <person name="Han J."/>
            <person name="Lapidus A."/>
            <person name="Cheng J.-F."/>
            <person name="Goodwin L."/>
            <person name="Pitluck S."/>
            <person name="Peters L."/>
            <person name="Land M.L."/>
            <person name="Hauser L."/>
            <person name="Vogl K."/>
            <person name="Liu Z."/>
            <person name="Overmann J."/>
            <person name="Frigaard N.-U."/>
            <person name="Bryant D.A."/>
            <person name="Woyke T.J."/>
        </authorList>
    </citation>
    <scope>NUCLEOTIDE SEQUENCE [LARGE SCALE GENOMIC DNA]</scope>
    <source>
        <strain evidence="6">970</strain>
    </source>
</reference>
<reference evidence="5 6" key="2">
    <citation type="submission" date="2011-11" db="EMBL/GenBank/DDBJ databases">
        <authorList>
            <consortium name="US DOE Joint Genome Institute"/>
            <person name="Lucas S."/>
            <person name="Han J."/>
            <person name="Lapidus A."/>
            <person name="Cheng J.-F."/>
            <person name="Goodwin L."/>
            <person name="Pitluck S."/>
            <person name="Peters L."/>
            <person name="Ovchinnikova G."/>
            <person name="Zhang X."/>
            <person name="Detter J.C."/>
            <person name="Han C."/>
            <person name="Tapia R."/>
            <person name="Land M."/>
            <person name="Hauser L."/>
            <person name="Kyrpides N."/>
            <person name="Ivanova N."/>
            <person name="Pagani I."/>
            <person name="Vogl K."/>
            <person name="Liu Z."/>
            <person name="Overmann J."/>
            <person name="Frigaard N.-U."/>
            <person name="Bryant D."/>
            <person name="Woyke T."/>
        </authorList>
    </citation>
    <scope>NUCLEOTIDE SEQUENCE [LARGE SCALE GENOMIC DNA]</scope>
    <source>
        <strain evidence="5 6">970</strain>
    </source>
</reference>
<dbReference type="CDD" id="cd19481">
    <property type="entry name" value="RecA-like_protease"/>
    <property type="match status" value="1"/>
</dbReference>
<dbReference type="HOGENOM" id="CLU_020632_0_0_6"/>
<keyword evidence="6" id="KW-1185">Reference proteome</keyword>
<dbReference type="GO" id="GO:0005524">
    <property type="term" value="F:ATP binding"/>
    <property type="evidence" value="ECO:0007669"/>
    <property type="project" value="UniProtKB-KW"/>
</dbReference>
<dbReference type="Pfam" id="PF00004">
    <property type="entry name" value="AAA"/>
    <property type="match status" value="2"/>
</dbReference>
<feature type="domain" description="AAA+ ATPase" evidence="4">
    <location>
        <begin position="409"/>
        <end position="538"/>
    </location>
</feature>
<keyword evidence="3" id="KW-0067">ATP-binding</keyword>
<dbReference type="STRING" id="631362.Thi970DRAFT_00421"/>
<dbReference type="SUPFAM" id="SSF52540">
    <property type="entry name" value="P-loop containing nucleoside triphosphate hydrolases"/>
    <property type="match status" value="2"/>
</dbReference>
<proteinExistence type="inferred from homology"/>
<comment type="similarity">
    <text evidence="1">Belongs to the AAA ATPase family.</text>
</comment>
<dbReference type="InterPro" id="IPR003959">
    <property type="entry name" value="ATPase_AAA_core"/>
</dbReference>
<dbReference type="InterPro" id="IPR003593">
    <property type="entry name" value="AAA+_ATPase"/>
</dbReference>
<evidence type="ECO:0000256" key="3">
    <source>
        <dbReference type="ARBA" id="ARBA00022840"/>
    </source>
</evidence>
<evidence type="ECO:0000259" key="4">
    <source>
        <dbReference type="SMART" id="SM00382"/>
    </source>
</evidence>
<name>H8YWG0_9GAMM</name>
<dbReference type="InterPro" id="IPR050221">
    <property type="entry name" value="26S_Proteasome_ATPase"/>
</dbReference>
<evidence type="ECO:0000256" key="2">
    <source>
        <dbReference type="ARBA" id="ARBA00022741"/>
    </source>
</evidence>
<evidence type="ECO:0000256" key="1">
    <source>
        <dbReference type="ARBA" id="ARBA00006914"/>
    </source>
</evidence>
<dbReference type="PANTHER" id="PTHR23073">
    <property type="entry name" value="26S PROTEASOME REGULATORY SUBUNIT"/>
    <property type="match status" value="1"/>
</dbReference>
<protein>
    <submittedName>
        <fullName evidence="5">AAA+ family ATPase</fullName>
    </submittedName>
</protein>
<organism evidence="5 6">
    <name type="scientific">Thiorhodovibrio frisius</name>
    <dbReference type="NCBI Taxonomy" id="631362"/>
    <lineage>
        <taxon>Bacteria</taxon>
        <taxon>Pseudomonadati</taxon>
        <taxon>Pseudomonadota</taxon>
        <taxon>Gammaproteobacteria</taxon>
        <taxon>Chromatiales</taxon>
        <taxon>Chromatiaceae</taxon>
        <taxon>Thiorhodovibrio</taxon>
    </lineage>
</organism>
<dbReference type="eggNOG" id="COG0464">
    <property type="taxonomic scope" value="Bacteria"/>
</dbReference>
<dbReference type="RefSeq" id="WP_009146872.1">
    <property type="nucleotide sequence ID" value="NZ_JH603168.1"/>
</dbReference>